<dbReference type="Gene3D" id="3.40.50.2300">
    <property type="match status" value="1"/>
</dbReference>
<sequence>MDILIVEDDAMHRAFLKAVVTNALPEGTCIREAEDGVSAVRQAEENESIDSVIMDLQMPQMNGVEAAKRLWRCRPDMKILFWSNYSEEAYVRGISRIVPDGAVYGYILKSAAEELLQIAMQGVFIGEQCVIDRTVQDLQKTAGNRSMTLTEAELEVLVDLFIGLTDKAIAHRRKISLRSVQARLQGLYGKLGLERHDIPTGPWGATFNPRSRAISVALSRGLVTLDLIAVEEERVARWLDETADGNGAQRD</sequence>
<protein>
    <submittedName>
        <fullName evidence="5">Response regulator transcription factor</fullName>
    </submittedName>
</protein>
<dbReference type="RefSeq" id="WP_267993498.1">
    <property type="nucleotide sequence ID" value="NZ_JAPJZI010000002.1"/>
</dbReference>
<evidence type="ECO:0000256" key="2">
    <source>
        <dbReference type="ARBA" id="ARBA00023125"/>
    </source>
</evidence>
<dbReference type="Gene3D" id="1.10.10.10">
    <property type="entry name" value="Winged helix-like DNA-binding domain superfamily/Winged helix DNA-binding domain"/>
    <property type="match status" value="1"/>
</dbReference>
<keyword evidence="2" id="KW-0238">DNA-binding</keyword>
<dbReference type="Proteomes" id="UP001151234">
    <property type="component" value="Unassembled WGS sequence"/>
</dbReference>
<dbReference type="SUPFAM" id="SSF52172">
    <property type="entry name" value="CheY-like"/>
    <property type="match status" value="1"/>
</dbReference>
<proteinExistence type="predicted"/>
<dbReference type="SMART" id="SM00448">
    <property type="entry name" value="REC"/>
    <property type="match status" value="1"/>
</dbReference>
<dbReference type="SUPFAM" id="SSF46894">
    <property type="entry name" value="C-terminal effector domain of the bipartite response regulators"/>
    <property type="match status" value="1"/>
</dbReference>
<organism evidence="5 6">
    <name type="scientific">Hoeflea prorocentri</name>
    <dbReference type="NCBI Taxonomy" id="1922333"/>
    <lineage>
        <taxon>Bacteria</taxon>
        <taxon>Pseudomonadati</taxon>
        <taxon>Pseudomonadota</taxon>
        <taxon>Alphaproteobacteria</taxon>
        <taxon>Hyphomicrobiales</taxon>
        <taxon>Rhizobiaceae</taxon>
        <taxon>Hoeflea</taxon>
    </lineage>
</organism>
<evidence type="ECO:0000256" key="3">
    <source>
        <dbReference type="PROSITE-ProRule" id="PRU00169"/>
    </source>
</evidence>
<dbReference type="InterPro" id="IPR058245">
    <property type="entry name" value="NreC/VraR/RcsB-like_REC"/>
</dbReference>
<dbReference type="InterPro" id="IPR016032">
    <property type="entry name" value="Sig_transdc_resp-reg_C-effctor"/>
</dbReference>
<dbReference type="SMART" id="SM00421">
    <property type="entry name" value="HTH_LUXR"/>
    <property type="match status" value="1"/>
</dbReference>
<reference evidence="5" key="1">
    <citation type="submission" date="2022-11" db="EMBL/GenBank/DDBJ databases">
        <title>Draft genome sequence of Hoeflea poritis E7-10 and Hoeflea prorocentri PM5-8, separated from scleractinian coral Porites lutea and marine dinoflagellate.</title>
        <authorList>
            <person name="Zhang G."/>
            <person name="Wei Q."/>
            <person name="Cai L."/>
        </authorList>
    </citation>
    <scope>NUCLEOTIDE SEQUENCE</scope>
    <source>
        <strain evidence="5">PM5-8</strain>
    </source>
</reference>
<dbReference type="PROSITE" id="PS50110">
    <property type="entry name" value="RESPONSE_REGULATORY"/>
    <property type="match status" value="1"/>
</dbReference>
<evidence type="ECO:0000313" key="5">
    <source>
        <dbReference type="EMBL" id="MDA5401514.1"/>
    </source>
</evidence>
<dbReference type="GO" id="GO:0003677">
    <property type="term" value="F:DNA binding"/>
    <property type="evidence" value="ECO:0007669"/>
    <property type="project" value="UniProtKB-KW"/>
</dbReference>
<feature type="domain" description="Response regulatory" evidence="4">
    <location>
        <begin position="2"/>
        <end position="124"/>
    </location>
</feature>
<evidence type="ECO:0000313" key="6">
    <source>
        <dbReference type="Proteomes" id="UP001151234"/>
    </source>
</evidence>
<dbReference type="CDD" id="cd17535">
    <property type="entry name" value="REC_NarL-like"/>
    <property type="match status" value="1"/>
</dbReference>
<dbReference type="GO" id="GO:0006355">
    <property type="term" value="P:regulation of DNA-templated transcription"/>
    <property type="evidence" value="ECO:0007669"/>
    <property type="project" value="InterPro"/>
</dbReference>
<dbReference type="PANTHER" id="PTHR43214">
    <property type="entry name" value="TWO-COMPONENT RESPONSE REGULATOR"/>
    <property type="match status" value="1"/>
</dbReference>
<feature type="modified residue" description="4-aspartylphosphate" evidence="3">
    <location>
        <position position="55"/>
    </location>
</feature>
<dbReference type="GO" id="GO:0000160">
    <property type="term" value="P:phosphorelay signal transduction system"/>
    <property type="evidence" value="ECO:0007669"/>
    <property type="project" value="InterPro"/>
</dbReference>
<name>A0A9X3ZJR0_9HYPH</name>
<dbReference type="InterPro" id="IPR000792">
    <property type="entry name" value="Tscrpt_reg_LuxR_C"/>
</dbReference>
<keyword evidence="1 3" id="KW-0597">Phosphoprotein</keyword>
<dbReference type="InterPro" id="IPR011006">
    <property type="entry name" value="CheY-like_superfamily"/>
</dbReference>
<dbReference type="AlphaFoldDB" id="A0A9X3ZJR0"/>
<comment type="caution">
    <text evidence="5">The sequence shown here is derived from an EMBL/GenBank/DDBJ whole genome shotgun (WGS) entry which is preliminary data.</text>
</comment>
<accession>A0A9X3ZJR0</accession>
<evidence type="ECO:0000256" key="1">
    <source>
        <dbReference type="ARBA" id="ARBA00022553"/>
    </source>
</evidence>
<dbReference type="Pfam" id="PF00072">
    <property type="entry name" value="Response_reg"/>
    <property type="match status" value="1"/>
</dbReference>
<dbReference type="InterPro" id="IPR039420">
    <property type="entry name" value="WalR-like"/>
</dbReference>
<dbReference type="InterPro" id="IPR001789">
    <property type="entry name" value="Sig_transdc_resp-reg_receiver"/>
</dbReference>
<evidence type="ECO:0000259" key="4">
    <source>
        <dbReference type="PROSITE" id="PS50110"/>
    </source>
</evidence>
<dbReference type="InterPro" id="IPR036388">
    <property type="entry name" value="WH-like_DNA-bd_sf"/>
</dbReference>
<keyword evidence="6" id="KW-1185">Reference proteome</keyword>
<dbReference type="PANTHER" id="PTHR43214:SF37">
    <property type="entry name" value="TRANSCRIPTIONAL REGULATORY PROTEIN YDFI"/>
    <property type="match status" value="1"/>
</dbReference>
<dbReference type="EMBL" id="JAPJZI010000002">
    <property type="protein sequence ID" value="MDA5401514.1"/>
    <property type="molecule type" value="Genomic_DNA"/>
</dbReference>
<gene>
    <name evidence="5" type="ORF">OQ273_23305</name>
</gene>